<protein>
    <submittedName>
        <fullName evidence="4">M10 family metallopeptidase</fullName>
    </submittedName>
</protein>
<dbReference type="InterPro" id="IPR034033">
    <property type="entry name" value="Serralysin-like"/>
</dbReference>
<evidence type="ECO:0000313" key="4">
    <source>
        <dbReference type="EMBL" id="MDO9707938.1"/>
    </source>
</evidence>
<dbReference type="Proteomes" id="UP001243009">
    <property type="component" value="Unassembled WGS sequence"/>
</dbReference>
<accession>A0ABT9DVM9</accession>
<dbReference type="Gene3D" id="2.150.10.10">
    <property type="entry name" value="Serralysin-like metalloprotease, C-terminal"/>
    <property type="match status" value="2"/>
</dbReference>
<evidence type="ECO:0000256" key="2">
    <source>
        <dbReference type="ARBA" id="ARBA00022525"/>
    </source>
</evidence>
<dbReference type="PRINTS" id="PR00313">
    <property type="entry name" value="CABNDNGRPT"/>
</dbReference>
<keyword evidence="2" id="KW-0964">Secreted</keyword>
<evidence type="ECO:0000256" key="3">
    <source>
        <dbReference type="SAM" id="MobiDB-lite"/>
    </source>
</evidence>
<comment type="subcellular location">
    <subcellularLocation>
        <location evidence="1">Secreted</location>
    </subcellularLocation>
</comment>
<dbReference type="PANTHER" id="PTHR38340:SF1">
    <property type="entry name" value="S-LAYER PROTEIN"/>
    <property type="match status" value="1"/>
</dbReference>
<dbReference type="SUPFAM" id="SSF51120">
    <property type="entry name" value="beta-Roll"/>
    <property type="match status" value="2"/>
</dbReference>
<comment type="caution">
    <text evidence="4">The sequence shown here is derived from an EMBL/GenBank/DDBJ whole genome shotgun (WGS) entry which is preliminary data.</text>
</comment>
<name>A0ABT9DVM9_9PROT</name>
<dbReference type="InterPro" id="IPR011049">
    <property type="entry name" value="Serralysin-like_metalloprot_C"/>
</dbReference>
<dbReference type="PROSITE" id="PS00330">
    <property type="entry name" value="HEMOLYSIN_CALCIUM"/>
    <property type="match status" value="2"/>
</dbReference>
<proteinExistence type="predicted"/>
<dbReference type="InterPro" id="IPR024079">
    <property type="entry name" value="MetalloPept_cat_dom_sf"/>
</dbReference>
<evidence type="ECO:0000313" key="5">
    <source>
        <dbReference type="Proteomes" id="UP001243009"/>
    </source>
</evidence>
<dbReference type="PANTHER" id="PTHR38340">
    <property type="entry name" value="S-LAYER PROTEIN"/>
    <property type="match status" value="1"/>
</dbReference>
<reference evidence="4 5" key="1">
    <citation type="submission" date="2023-08" db="EMBL/GenBank/DDBJ databases">
        <title>The draft genome sequence of Paracraurococcus sp. LOR1-02.</title>
        <authorList>
            <person name="Kingkaew E."/>
            <person name="Tanasupawat S."/>
        </authorList>
    </citation>
    <scope>NUCLEOTIDE SEQUENCE [LARGE SCALE GENOMIC DNA]</scope>
    <source>
        <strain evidence="4 5">LOR1-02</strain>
    </source>
</reference>
<gene>
    <name evidence="4" type="ORF">Q7A36_06260</name>
</gene>
<dbReference type="SUPFAM" id="SSF55486">
    <property type="entry name" value="Metalloproteases ('zincins'), catalytic domain"/>
    <property type="match status" value="1"/>
</dbReference>
<dbReference type="Gene3D" id="3.40.390.10">
    <property type="entry name" value="Collagenase (Catalytic Domain)"/>
    <property type="match status" value="1"/>
</dbReference>
<dbReference type="RefSeq" id="WP_305102798.1">
    <property type="nucleotide sequence ID" value="NZ_JAUTWS010000004.1"/>
</dbReference>
<evidence type="ECO:0000256" key="1">
    <source>
        <dbReference type="ARBA" id="ARBA00004613"/>
    </source>
</evidence>
<keyword evidence="5" id="KW-1185">Reference proteome</keyword>
<dbReference type="InterPro" id="IPR001343">
    <property type="entry name" value="Hemolysn_Ca-bd"/>
</dbReference>
<dbReference type="InterPro" id="IPR050557">
    <property type="entry name" value="RTX_toxin/Mannuronan_C5-epim"/>
</dbReference>
<sequence length="588" mass="58722">MARARQVPKTDEEAIDGLLSGLAWQGDLSFGFPGSAAEYGPDYVTGEPATGFASASPALRQAVRAALLGAPAAGGGGNAVLRGMGVADVTLLHVTEGGAASDMRIARSGLPPTAQAYFPGAEAGGDVWFGTRYAGTSNDYGNPVPGNYAYQSILHELGHALGLKHGQEAGGPGDTALPATLDSLEFSVMTYRSYAGAPVTGSYTYEAWGAPQGWMMLDIQALQAMYGANFGTRSGNTTYRWDPGTGEMSVDGIGQGRPGGNRIFLTLWDGGGVDTYDLSNYATGVGVDLAPGGWSVLSEAQRASLGAGHLARGNVFNALQYQGDPRSLIENAIGGAGNDTLKGNAAGNWLRGGPGADSLWGGAGNDTLDSGTGADSMAGGPGNDTVMVNHAGDVVTEAAGEGFDTVIASIDWTLGPNLEALTLASGTVNLAGNGNALDNRLTGNAGANRLAGGGGADSIQGGAGDDTLIGGAGADSLAGGAGRDAFRFLSPAEGPDLILDFSAAEDLLEFSAAGFGAGLRAGMDLAAAGRLAINPAGTAIGGAAQLVFGTESRILWWDANGAATGGAVKLATLAGATGLAAADFHLIA</sequence>
<dbReference type="InterPro" id="IPR018511">
    <property type="entry name" value="Hemolysin-typ_Ca-bd_CS"/>
</dbReference>
<feature type="region of interest" description="Disordered" evidence="3">
    <location>
        <begin position="360"/>
        <end position="382"/>
    </location>
</feature>
<dbReference type="EMBL" id="JAUTWS010000004">
    <property type="protein sequence ID" value="MDO9707938.1"/>
    <property type="molecule type" value="Genomic_DNA"/>
</dbReference>
<organism evidence="4 5">
    <name type="scientific">Paracraurococcus lichenis</name>
    <dbReference type="NCBI Taxonomy" id="3064888"/>
    <lineage>
        <taxon>Bacteria</taxon>
        <taxon>Pseudomonadati</taxon>
        <taxon>Pseudomonadota</taxon>
        <taxon>Alphaproteobacteria</taxon>
        <taxon>Acetobacterales</taxon>
        <taxon>Roseomonadaceae</taxon>
        <taxon>Paracraurococcus</taxon>
    </lineage>
</organism>
<dbReference type="CDD" id="cd04277">
    <property type="entry name" value="ZnMc_serralysin_like"/>
    <property type="match status" value="1"/>
</dbReference>
<dbReference type="Pfam" id="PF00353">
    <property type="entry name" value="HemolysinCabind"/>
    <property type="match status" value="2"/>
</dbReference>